<dbReference type="InterPro" id="IPR007201">
    <property type="entry name" value="Mei2-like_Rrm_C"/>
</dbReference>
<feature type="compositionally biased region" description="Low complexity" evidence="1">
    <location>
        <begin position="75"/>
        <end position="99"/>
    </location>
</feature>
<dbReference type="InterPro" id="IPR035979">
    <property type="entry name" value="RBD_domain_sf"/>
</dbReference>
<dbReference type="SUPFAM" id="SSF54928">
    <property type="entry name" value="RNA-binding domain, RBD"/>
    <property type="match status" value="1"/>
</dbReference>
<evidence type="ECO:0000313" key="4">
    <source>
        <dbReference type="Proteomes" id="UP001189429"/>
    </source>
</evidence>
<feature type="domain" description="Mei2-like C-terminal RNA recognition motif" evidence="2">
    <location>
        <begin position="382"/>
        <end position="477"/>
    </location>
</feature>
<organism evidence="3 4">
    <name type="scientific">Prorocentrum cordatum</name>
    <dbReference type="NCBI Taxonomy" id="2364126"/>
    <lineage>
        <taxon>Eukaryota</taxon>
        <taxon>Sar</taxon>
        <taxon>Alveolata</taxon>
        <taxon>Dinophyceae</taxon>
        <taxon>Prorocentrales</taxon>
        <taxon>Prorocentraceae</taxon>
        <taxon>Prorocentrum</taxon>
    </lineage>
</organism>
<keyword evidence="4" id="KW-1185">Reference proteome</keyword>
<feature type="region of interest" description="Disordered" evidence="1">
    <location>
        <begin position="145"/>
        <end position="197"/>
    </location>
</feature>
<protein>
    <recommendedName>
        <fullName evidence="2">Mei2-like C-terminal RNA recognition motif domain-containing protein</fullName>
    </recommendedName>
</protein>
<name>A0ABN9T5N1_9DINO</name>
<dbReference type="CDD" id="cd12277">
    <property type="entry name" value="RRM3_MEI2_EAR1_like"/>
    <property type="match status" value="1"/>
</dbReference>
<evidence type="ECO:0000256" key="1">
    <source>
        <dbReference type="SAM" id="MobiDB-lite"/>
    </source>
</evidence>
<feature type="compositionally biased region" description="Polar residues" evidence="1">
    <location>
        <begin position="176"/>
        <end position="185"/>
    </location>
</feature>
<dbReference type="Proteomes" id="UP001189429">
    <property type="component" value="Unassembled WGS sequence"/>
</dbReference>
<feature type="region of interest" description="Disordered" evidence="1">
    <location>
        <begin position="53"/>
        <end position="129"/>
    </location>
</feature>
<dbReference type="Pfam" id="PF04059">
    <property type="entry name" value="RRM_2"/>
    <property type="match status" value="2"/>
</dbReference>
<evidence type="ECO:0000259" key="2">
    <source>
        <dbReference type="Pfam" id="PF04059"/>
    </source>
</evidence>
<gene>
    <name evidence="3" type="ORF">PCOR1329_LOCUS35618</name>
</gene>
<sequence>MVGVFAAVCITCDLLLSCLSRLSGTQLQQLGSMVALSATMFFIGLASQTYEQVPAGPAGAPPARPLEQGSSADGECAGRARQQAAGGSAPAAAAALAARPRAERGARPAAWAEEPQPEPPERPPNVPRFVSRGLADARVAAEGDDVTQGPTLSSAMRPHTAADAAGSPREGGKACHSSTASTIGQTDAAGDAEEASADGELGHLSIATERTPLSRGASTFVPKTFENPLRVLPDASAGCSQDPYAPGQYDQFPQTAAQQMDPYALGQYDQFPQTAAQQMDPSALGQYDQFPQTAAQQMDPYALGRYDQFPQTAAQQMDPSALGQYDQFPQTAAQQVDPYALGQYDQFPQTAAQQVDPYALGQYGQFPQIEAQQMGGPHDECTTVMLRNIPCPFLREDLINAMDAKGFAGLYDFVYMPIDFRTSMGMGYAFVNFVTAAEMQRFTFAFQGFKDWHVKSSKVCAVVLSRTQGLFANIARYRNSSVMGDGVPERFKPVLFNGTERVPFPEPSAEVSNFVRDIDFPQMTMQPKEPQRDERTTVMLRNLPSSLLREDLIKLLDAEGFAGMYNFVYMPIHTLTEVCMGYAFLNMVSTAEVQRLTIAFEGFDNWPVPSSKVCSVSLSSRIQGLGANIARYRNSPVMSVGVPERFRPVLFDGTERVPFPDPTKKCRFDMRVERMYAPPRIDNGHLFHSHR</sequence>
<feature type="domain" description="Mei2-like C-terminal RNA recognition motif" evidence="2">
    <location>
        <begin position="535"/>
        <end position="632"/>
    </location>
</feature>
<dbReference type="EMBL" id="CAUYUJ010014349">
    <property type="protein sequence ID" value="CAK0840113.1"/>
    <property type="molecule type" value="Genomic_DNA"/>
</dbReference>
<accession>A0ABN9T5N1</accession>
<proteinExistence type="predicted"/>
<reference evidence="3" key="1">
    <citation type="submission" date="2023-10" db="EMBL/GenBank/DDBJ databases">
        <authorList>
            <person name="Chen Y."/>
            <person name="Shah S."/>
            <person name="Dougan E. K."/>
            <person name="Thang M."/>
            <person name="Chan C."/>
        </authorList>
    </citation>
    <scope>NUCLEOTIDE SEQUENCE [LARGE SCALE GENOMIC DNA]</scope>
</reference>
<evidence type="ECO:0000313" key="3">
    <source>
        <dbReference type="EMBL" id="CAK0840113.1"/>
    </source>
</evidence>
<comment type="caution">
    <text evidence="3">The sequence shown here is derived from an EMBL/GenBank/DDBJ whole genome shotgun (WGS) entry which is preliminary data.</text>
</comment>